<reference evidence="3" key="1">
    <citation type="submission" date="2020-02" db="EMBL/GenBank/DDBJ databases">
        <authorList>
            <person name="Meier V. D."/>
        </authorList>
    </citation>
    <scope>NUCLEOTIDE SEQUENCE</scope>
    <source>
        <strain evidence="3">AVDCRST_MAG42</strain>
    </source>
</reference>
<sequence length="1125" mass="123639">MKRVFEHPPEAATGKRYWRSVGELSDTPEFRQWLEREFPAGAAEMEGGEVSRRSFLKLMGASMALAGLGMSSCRRPENHLLPFSKGVEWNIPGKALYYATAMPRRTGALPLVVTTVDGRPIKVDGNPLHPSSGGATDAFAQASILDLYDPARSKRFVREGKASTREEFEKYLAEIRPQLGADGGSGLAFLVEEALSPTRDRLRGQLEKMFPRMRWAQYEPLLSEAQNFATQISFGDNSRLVPRLERADVVVSLGSDFLDCGEGDVASSKAWASRRRIGSAKDSMNRLYVVENRYTLTGAMADHRLRIPASQIPAFAHALAGKIAVATKDAGLGAVIATLQAPPNGMKFDEQWLTECANDLVAKSGASLILSGPQQPVVVQLMTYAMNAALKNVGTTVLIREFPRNARTNSILQLASEINAGRIKQLVIIGGDPVYNAPRGLAEDRGTKQSLNWIDLQKKVPDVIRVGYYEDETSKAAKWHVPAAHYLEAWGDAMTSEGGYVAIQPMIMPLFGGVSELEMLNGILGGPKLEGPELIQETFRATAPPGDFNAAWSQLLRDGFATHVPVRDKPPTFNSNAAGGVAHNLWSAPQNPTPDSPEIVLVRSYSVDDGRYINNGWLQEMPDPITKLTWDNAALMSPQLAQHHKIETGDLIDITVTETMLDAQKNPVKRSMTIVAMVLPGHADNSITIPLGYARRVAPPGPLPYAGGGDHEAAAGSENTGFNAYVIRTSTNPHFITADGKTVTAVNVAKKGEKYEIATTQEHWSIEGRSLVREATLDGYRNDPTFVKKMGGDEHLPPKLPSLYTPAAMTAEQQWGMAIDLNVCTGCSACVVACHAENNVPIVGKMQVKNGRSMHWLRIDRYYASDKEFNQDRGEFPENPEMVHQPMLCQHCENAPCETVCPVNATVHSEDGLNVMAYNRCIGTRYCANNCPFKVRRFNYFDYNNRPVGKKKILGLFEVNQEYLGPLTEKGTPDTIKLQKNPNVTVRMRGVMEKCTFCVQRIQEAKISAQAKAGESPNKRIPRDSFTSACAQACPTEAIVFGDIADPESRVSKIKAQDRNYRLLEYLNVRTRTSYLARIRNPNPKMPDAHRIGIASPGSGAHHEDHGEHDMEQHNPGKLNPGGHP</sequence>
<keyword evidence="3" id="KW-0560">Oxidoreductase</keyword>
<evidence type="ECO:0000313" key="3">
    <source>
        <dbReference type="EMBL" id="CAA9226859.1"/>
    </source>
</evidence>
<dbReference type="SUPFAM" id="SSF54862">
    <property type="entry name" value="4Fe-4S ferredoxins"/>
    <property type="match status" value="1"/>
</dbReference>
<feature type="domain" description="4Fe-4S ferredoxin-type" evidence="2">
    <location>
        <begin position="880"/>
        <end position="911"/>
    </location>
</feature>
<dbReference type="NCBIfam" id="TIGR04519">
    <property type="entry name" value="MoCo_extend_TAT"/>
    <property type="match status" value="1"/>
</dbReference>
<feature type="domain" description="4Fe-4S ferredoxin-type" evidence="2">
    <location>
        <begin position="815"/>
        <end position="845"/>
    </location>
</feature>
<evidence type="ECO:0000256" key="1">
    <source>
        <dbReference type="SAM" id="MobiDB-lite"/>
    </source>
</evidence>
<evidence type="ECO:0000259" key="2">
    <source>
        <dbReference type="PROSITE" id="PS51379"/>
    </source>
</evidence>
<dbReference type="PANTHER" id="PTHR42783:SF3">
    <property type="entry name" value="GLUTAMATE SYNTHASE [NADPH] SMALL CHAIN-RELATED"/>
    <property type="match status" value="1"/>
</dbReference>
<dbReference type="PANTHER" id="PTHR42783">
    <property type="entry name" value="GLUTAMATE SYNTHASE [NADPH] SMALL CHAIN"/>
    <property type="match status" value="1"/>
</dbReference>
<dbReference type="EMBL" id="CADCTA010000047">
    <property type="protein sequence ID" value="CAA9226859.1"/>
    <property type="molecule type" value="Genomic_DNA"/>
</dbReference>
<organism evidence="3">
    <name type="scientific">uncultured Chthoniobacterales bacterium</name>
    <dbReference type="NCBI Taxonomy" id="1836801"/>
    <lineage>
        <taxon>Bacteria</taxon>
        <taxon>Pseudomonadati</taxon>
        <taxon>Verrucomicrobiota</taxon>
        <taxon>Spartobacteria</taxon>
        <taxon>Chthoniobacterales</taxon>
        <taxon>environmental samples</taxon>
    </lineage>
</organism>
<dbReference type="Pfam" id="PF13247">
    <property type="entry name" value="Fer4_11"/>
    <property type="match status" value="1"/>
</dbReference>
<protein>
    <submittedName>
        <fullName evidence="3">Molybdopterin oxidoreductase, iron-sulfur binding subunit</fullName>
        <ecNumber evidence="3">1.2.7.-</ecNumber>
    </submittedName>
</protein>
<dbReference type="CDD" id="cd02784">
    <property type="entry name" value="MopB_CT_PHLH"/>
    <property type="match status" value="1"/>
</dbReference>
<dbReference type="InterPro" id="IPR017896">
    <property type="entry name" value="4Fe4S_Fe-S-bd"/>
</dbReference>
<feature type="compositionally biased region" description="Basic and acidic residues" evidence="1">
    <location>
        <begin position="1101"/>
        <end position="1115"/>
    </location>
</feature>
<proteinExistence type="predicted"/>
<dbReference type="GO" id="GO:0016491">
    <property type="term" value="F:oxidoreductase activity"/>
    <property type="evidence" value="ECO:0007669"/>
    <property type="project" value="UniProtKB-KW"/>
</dbReference>
<dbReference type="PROSITE" id="PS51379">
    <property type="entry name" value="4FE4S_FER_2"/>
    <property type="match status" value="3"/>
</dbReference>
<feature type="domain" description="4Fe-4S ferredoxin-type" evidence="2">
    <location>
        <begin position="912"/>
        <end position="941"/>
    </location>
</feature>
<gene>
    <name evidence="3" type="ORF">AVDCRST_MAG42-900</name>
</gene>
<dbReference type="InterPro" id="IPR030948">
    <property type="entry name" value="TAT_var_transloc_signal_dom"/>
</dbReference>
<dbReference type="EC" id="1.2.7.-" evidence="3"/>
<feature type="region of interest" description="Disordered" evidence="1">
    <location>
        <begin position="1080"/>
        <end position="1125"/>
    </location>
</feature>
<dbReference type="SUPFAM" id="SSF53706">
    <property type="entry name" value="Formate dehydrogenase/DMSO reductase, domains 1-3"/>
    <property type="match status" value="1"/>
</dbReference>
<accession>A0A6J4HLT0</accession>
<dbReference type="Gene3D" id="3.30.70.20">
    <property type="match status" value="2"/>
</dbReference>
<dbReference type="CDD" id="cd10551">
    <property type="entry name" value="PsrB"/>
    <property type="match status" value="1"/>
</dbReference>
<name>A0A6J4HLT0_9BACT</name>
<dbReference type="AlphaFoldDB" id="A0A6J4HLT0"/>